<reference evidence="4" key="1">
    <citation type="submission" date="2022-11" db="UniProtKB">
        <authorList>
            <consortium name="WormBaseParasite"/>
        </authorList>
    </citation>
    <scope>IDENTIFICATION</scope>
</reference>
<name>A0A914C6G1_9BILA</name>
<keyword evidence="2" id="KW-0472">Membrane</keyword>
<evidence type="ECO:0000256" key="1">
    <source>
        <dbReference type="SAM" id="MobiDB-lite"/>
    </source>
</evidence>
<dbReference type="WBParaSite" id="ACRNAN_Path_396.g1505.t1">
    <property type="protein sequence ID" value="ACRNAN_Path_396.g1505.t1"/>
    <property type="gene ID" value="ACRNAN_Path_396.g1505"/>
</dbReference>
<evidence type="ECO:0000313" key="3">
    <source>
        <dbReference type="Proteomes" id="UP000887540"/>
    </source>
</evidence>
<evidence type="ECO:0000313" key="4">
    <source>
        <dbReference type="WBParaSite" id="ACRNAN_Path_396.g1505.t1"/>
    </source>
</evidence>
<protein>
    <submittedName>
        <fullName evidence="4">Uncharacterized protein</fullName>
    </submittedName>
</protein>
<keyword evidence="2" id="KW-1133">Transmembrane helix</keyword>
<evidence type="ECO:0000256" key="2">
    <source>
        <dbReference type="SAM" id="Phobius"/>
    </source>
</evidence>
<feature type="transmembrane region" description="Helical" evidence="2">
    <location>
        <begin position="68"/>
        <end position="94"/>
    </location>
</feature>
<dbReference type="AlphaFoldDB" id="A0A914C6G1"/>
<keyword evidence="2" id="KW-0812">Transmembrane</keyword>
<dbReference type="Proteomes" id="UP000887540">
    <property type="component" value="Unplaced"/>
</dbReference>
<accession>A0A914C6G1</accession>
<sequence>MSTVDMLTANVVNMVNATTTIPYYRCADECVCTSALDVNCIYNETNMHILDNGSLNPSPTYIWSGLPIWSFVTLIVFVFITMAGTGVASIYHVMNQRFKGDLPKEENLQTARFNDTLQEDKTQVDDTVDNEFDIGTVSELKDRTLMASLRQGIRRMNSALKTIDWAPGSSSSSSKKNVHASTCLDIKSSKTDQNVWQYLSSKKTRNRNDPCASPNTSIDITEDTQQ</sequence>
<keyword evidence="3" id="KW-1185">Reference proteome</keyword>
<proteinExistence type="predicted"/>
<feature type="region of interest" description="Disordered" evidence="1">
    <location>
        <begin position="201"/>
        <end position="226"/>
    </location>
</feature>
<organism evidence="3 4">
    <name type="scientific">Acrobeloides nanus</name>
    <dbReference type="NCBI Taxonomy" id="290746"/>
    <lineage>
        <taxon>Eukaryota</taxon>
        <taxon>Metazoa</taxon>
        <taxon>Ecdysozoa</taxon>
        <taxon>Nematoda</taxon>
        <taxon>Chromadorea</taxon>
        <taxon>Rhabditida</taxon>
        <taxon>Tylenchina</taxon>
        <taxon>Cephalobomorpha</taxon>
        <taxon>Cephaloboidea</taxon>
        <taxon>Cephalobidae</taxon>
        <taxon>Acrobeloides</taxon>
    </lineage>
</organism>